<name>A0A7M7SZQ1_STRPU</name>
<dbReference type="Proteomes" id="UP000007110">
    <property type="component" value="Unassembled WGS sequence"/>
</dbReference>
<dbReference type="RefSeq" id="XP_030843137.1">
    <property type="nucleotide sequence ID" value="XM_030987277.1"/>
</dbReference>
<dbReference type="PANTHER" id="PTHR24407:SF14">
    <property type="entry name" value="SIR2-LIKE DOMAIN-CONTAINING PROTEIN"/>
    <property type="match status" value="1"/>
</dbReference>
<dbReference type="EnsemblMetazoa" id="XM_030987277">
    <property type="protein sequence ID" value="XP_030843137"/>
    <property type="gene ID" value="LOC105440335"/>
</dbReference>
<reference evidence="1" key="2">
    <citation type="submission" date="2021-01" db="UniProtKB">
        <authorList>
            <consortium name="EnsemblMetazoa"/>
        </authorList>
    </citation>
    <scope>IDENTIFICATION</scope>
</reference>
<dbReference type="PANTHER" id="PTHR24407">
    <property type="entry name" value="PROTEIN KINASE DOMAIN-CONTAINING PROTEIN"/>
    <property type="match status" value="1"/>
</dbReference>
<dbReference type="AlphaFoldDB" id="A0A7M7SZQ1"/>
<accession>A0A7M7SZQ1</accession>
<evidence type="ECO:0008006" key="3">
    <source>
        <dbReference type="Google" id="ProtNLM"/>
    </source>
</evidence>
<proteinExistence type="predicted"/>
<dbReference type="KEGG" id="spu:105440335"/>
<reference evidence="2" key="1">
    <citation type="submission" date="2015-02" db="EMBL/GenBank/DDBJ databases">
        <title>Genome sequencing for Strongylocentrotus purpuratus.</title>
        <authorList>
            <person name="Murali S."/>
            <person name="Liu Y."/>
            <person name="Vee V."/>
            <person name="English A."/>
            <person name="Wang M."/>
            <person name="Skinner E."/>
            <person name="Han Y."/>
            <person name="Muzny D.M."/>
            <person name="Worley K.C."/>
            <person name="Gibbs R.A."/>
        </authorList>
    </citation>
    <scope>NUCLEOTIDE SEQUENCE</scope>
</reference>
<protein>
    <recommendedName>
        <fullName evidence="3">RNI-like protein</fullName>
    </recommendedName>
</protein>
<dbReference type="InParanoid" id="A0A7M7SZQ1"/>
<organism evidence="1 2">
    <name type="scientific">Strongylocentrotus purpuratus</name>
    <name type="common">Purple sea urchin</name>
    <dbReference type="NCBI Taxonomy" id="7668"/>
    <lineage>
        <taxon>Eukaryota</taxon>
        <taxon>Metazoa</taxon>
        <taxon>Echinodermata</taxon>
        <taxon>Eleutherozoa</taxon>
        <taxon>Echinozoa</taxon>
        <taxon>Echinoidea</taxon>
        <taxon>Euechinoidea</taxon>
        <taxon>Echinacea</taxon>
        <taxon>Camarodonta</taxon>
        <taxon>Echinidea</taxon>
        <taxon>Strongylocentrotidae</taxon>
        <taxon>Strongylocentrotus</taxon>
    </lineage>
</organism>
<evidence type="ECO:0000313" key="1">
    <source>
        <dbReference type="EnsemblMetazoa" id="XP_030843137"/>
    </source>
</evidence>
<dbReference type="GeneID" id="105440335"/>
<dbReference type="Gene3D" id="3.80.10.10">
    <property type="entry name" value="Ribonuclease Inhibitor"/>
    <property type="match status" value="2"/>
</dbReference>
<dbReference type="InterPro" id="IPR032675">
    <property type="entry name" value="LRR_dom_sf"/>
</dbReference>
<sequence length="393" mass="44083">MTVRIIISDVSSILDNTIHSIQHIMSHHQIEKLKHWDADLGSTASSHYARGLCSMPNIRSLDLYSVKLSDEFYSTMAFEASKSKIEKLKHWNADLGSAASSHYARGLCFMPNLRSLDLYDVKLSDEFYSTMATEASKSKIEELKHDTADLGSAASSHYARGLCFMPNLRSLYLDDVKLSDEFYSTMVTEASKSKIQTLIMRDISITPCRLHSILSLPRLQSLSLTDIKRVDMDDEETLTRQITSVDEISMDGRLVASLWNLGLHTSCPRVKQLQLNWSKHENESSDIITLACCPFHHLTRLHIQGNWLGTSSTALNDTVSFCKAVETSCPRLTKLSITRINLYTKKAAEIIQLMKTHPHLTNIDLDSCGTNADLDPLISEVNSEGKLTVTVKQ</sequence>
<keyword evidence="2" id="KW-1185">Reference proteome</keyword>
<dbReference type="SUPFAM" id="SSF52047">
    <property type="entry name" value="RNI-like"/>
    <property type="match status" value="1"/>
</dbReference>
<evidence type="ECO:0000313" key="2">
    <source>
        <dbReference type="Proteomes" id="UP000007110"/>
    </source>
</evidence>